<name>A0A3B0W131_9ZZZZ</name>
<protein>
    <recommendedName>
        <fullName evidence="1">DUF4123 domain-containing protein</fullName>
    </recommendedName>
</protein>
<dbReference type="EMBL" id="UOFB01000312">
    <property type="protein sequence ID" value="VAW48991.1"/>
    <property type="molecule type" value="Genomic_DNA"/>
</dbReference>
<proteinExistence type="predicted"/>
<feature type="domain" description="DUF4123" evidence="1">
    <location>
        <begin position="23"/>
        <end position="142"/>
    </location>
</feature>
<organism evidence="2">
    <name type="scientific">hydrothermal vent metagenome</name>
    <dbReference type="NCBI Taxonomy" id="652676"/>
    <lineage>
        <taxon>unclassified sequences</taxon>
        <taxon>metagenomes</taxon>
        <taxon>ecological metagenomes</taxon>
    </lineage>
</organism>
<evidence type="ECO:0000259" key="1">
    <source>
        <dbReference type="Pfam" id="PF13503"/>
    </source>
</evidence>
<gene>
    <name evidence="2" type="ORF">MNBD_GAMMA04-1867</name>
</gene>
<dbReference type="InterPro" id="IPR025391">
    <property type="entry name" value="DUF4123"/>
</dbReference>
<evidence type="ECO:0000313" key="2">
    <source>
        <dbReference type="EMBL" id="VAW48991.1"/>
    </source>
</evidence>
<dbReference type="Pfam" id="PF13503">
    <property type="entry name" value="DUF4123"/>
    <property type="match status" value="1"/>
</dbReference>
<sequence>MINPTMREYFNTLIFKSPNTQAYAVIDGAATSGLPAMLTADQSQNSCLYLGELSPELNATAPYLIALKPYGRVHEWLLNQWGQHQCIYAIVSSQVDFEAVYKHFRSLLIITNSDNNQSTYFRYYDPRTLRRFLTCASQNQARKLFGPVQFYLLENNQIDPKDNTIERYWEEDTS</sequence>
<accession>A0A3B0W131</accession>
<dbReference type="AlphaFoldDB" id="A0A3B0W131"/>
<feature type="non-terminal residue" evidence="2">
    <location>
        <position position="174"/>
    </location>
</feature>
<reference evidence="2" key="1">
    <citation type="submission" date="2018-06" db="EMBL/GenBank/DDBJ databases">
        <authorList>
            <person name="Zhirakovskaya E."/>
        </authorList>
    </citation>
    <scope>NUCLEOTIDE SEQUENCE</scope>
</reference>